<dbReference type="PANTHER" id="PTHR46088">
    <property type="entry name" value="TUBULIN--TYROSINE LIGASE-LIKE PROTEIN 12"/>
    <property type="match status" value="1"/>
</dbReference>
<dbReference type="GO" id="GO:0005737">
    <property type="term" value="C:cytoplasm"/>
    <property type="evidence" value="ECO:0007669"/>
    <property type="project" value="TreeGrafter"/>
</dbReference>
<evidence type="ECO:0000313" key="2">
    <source>
        <dbReference type="Proteomes" id="UP000663882"/>
    </source>
</evidence>
<gene>
    <name evidence="1" type="ORF">RFH988_LOCUS28766</name>
</gene>
<reference evidence="1" key="1">
    <citation type="submission" date="2021-02" db="EMBL/GenBank/DDBJ databases">
        <authorList>
            <person name="Nowell W R."/>
        </authorList>
    </citation>
    <scope>NUCLEOTIDE SEQUENCE</scope>
</reference>
<evidence type="ECO:0000313" key="1">
    <source>
        <dbReference type="EMBL" id="CAF1282276.1"/>
    </source>
</evidence>
<accession>A0A815CDL4</accession>
<dbReference type="PROSITE" id="PS51221">
    <property type="entry name" value="TTL"/>
    <property type="match status" value="1"/>
</dbReference>
<dbReference type="AlphaFoldDB" id="A0A815CDL4"/>
<dbReference type="Proteomes" id="UP000663882">
    <property type="component" value="Unassembled WGS sequence"/>
</dbReference>
<organism evidence="1 2">
    <name type="scientific">Rotaria sordida</name>
    <dbReference type="NCBI Taxonomy" id="392033"/>
    <lineage>
        <taxon>Eukaryota</taxon>
        <taxon>Metazoa</taxon>
        <taxon>Spiralia</taxon>
        <taxon>Gnathifera</taxon>
        <taxon>Rotifera</taxon>
        <taxon>Eurotatoria</taxon>
        <taxon>Bdelloidea</taxon>
        <taxon>Philodinida</taxon>
        <taxon>Philodinidae</taxon>
        <taxon>Rotaria</taxon>
    </lineage>
</organism>
<dbReference type="InterPro" id="IPR027749">
    <property type="entry name" value="TTLL12"/>
</dbReference>
<dbReference type="EMBL" id="CAJNOO010002595">
    <property type="protein sequence ID" value="CAF1282276.1"/>
    <property type="molecule type" value="Genomic_DNA"/>
</dbReference>
<protein>
    <recommendedName>
        <fullName evidence="3">Tubulin-tyrosine ligase</fullName>
    </recommendedName>
</protein>
<dbReference type="Gene3D" id="3.30.470.20">
    <property type="entry name" value="ATP-grasp fold, B domain"/>
    <property type="match status" value="1"/>
</dbReference>
<comment type="caution">
    <text evidence="1">The sequence shown here is derived from an EMBL/GenBank/DDBJ whole genome shotgun (WGS) entry which is preliminary data.</text>
</comment>
<sequence>MDEFGSLIRHSDINTNVCCTSFFFCFVPTQTMFILLYPIVHIKQPYTEIFRNYVDDNTYLTSENCPELFSKNLQNNIEIFEKYHKCDLYDKIPMKIKLTDQHYQLIDNLDQADIIFTKKQKQILDFRHETLKNLFINQFLFENILTARRWKSLYSVNIRSQKYCGDHQIDHTWIVKPINLTRSIDKSITNVFDMIIRLSESGSKLACKYVSNSFLLKISDIEGNRVKFDVRYILLLRSIRPLKLYVHKIFWLRFVNKPFSMKELDDHETHFTIMDYRVNTHIRQIDYETFITLFNEQRIFEMFQEIFHCVTIEEPPFGIGSYLSSRALYAADLILELKHNNKIQPKLLEINFVPNCQYTCTSYPTFYYHQVFNVLFRNLTDDEDTVDISS</sequence>
<name>A0A815CDL4_9BILA</name>
<proteinExistence type="predicted"/>
<dbReference type="OrthoDB" id="60477at2759"/>
<evidence type="ECO:0008006" key="3">
    <source>
        <dbReference type="Google" id="ProtNLM"/>
    </source>
</evidence>
<dbReference type="InterPro" id="IPR004344">
    <property type="entry name" value="TTL/TTLL_fam"/>
</dbReference>
<dbReference type="Pfam" id="PF03133">
    <property type="entry name" value="TTL"/>
    <property type="match status" value="1"/>
</dbReference>
<dbReference type="PANTHER" id="PTHR46088:SF1">
    <property type="entry name" value="TUBULIN--TYROSINE LIGASE-LIKE PROTEIN 12"/>
    <property type="match status" value="1"/>
</dbReference>